<name>A0A9Q4HBE6_ACTPL</name>
<reference evidence="1" key="2">
    <citation type="submission" date="2022-12" db="EMBL/GenBank/DDBJ databases">
        <authorList>
            <person name="Kardos G."/>
            <person name="Sarkozi R."/>
            <person name="Laczko L."/>
            <person name="Marton S."/>
            <person name="Makrai L."/>
            <person name="Banyai K."/>
            <person name="Fodor L."/>
        </authorList>
    </citation>
    <scope>NUCLEOTIDE SEQUENCE</scope>
    <source>
        <strain evidence="1">84/14</strain>
    </source>
</reference>
<organism evidence="1 2">
    <name type="scientific">Actinobacillus pleuropneumoniae</name>
    <name type="common">Haemophilus pleuropneumoniae</name>
    <dbReference type="NCBI Taxonomy" id="715"/>
    <lineage>
        <taxon>Bacteria</taxon>
        <taxon>Pseudomonadati</taxon>
        <taxon>Pseudomonadota</taxon>
        <taxon>Gammaproteobacteria</taxon>
        <taxon>Pasteurellales</taxon>
        <taxon>Pasteurellaceae</taxon>
        <taxon>Actinobacillus</taxon>
    </lineage>
</organism>
<dbReference type="EMBL" id="JAPQFC010001246">
    <property type="protein sequence ID" value="MCY6525061.1"/>
    <property type="molecule type" value="Genomic_DNA"/>
</dbReference>
<proteinExistence type="predicted"/>
<dbReference type="AlphaFoldDB" id="A0A9Q4HBE6"/>
<protein>
    <submittedName>
        <fullName evidence="1">Uncharacterized protein</fullName>
    </submittedName>
</protein>
<dbReference type="Proteomes" id="UP001077788">
    <property type="component" value="Unassembled WGS sequence"/>
</dbReference>
<evidence type="ECO:0000313" key="1">
    <source>
        <dbReference type="EMBL" id="MCY6525061.1"/>
    </source>
</evidence>
<comment type="caution">
    <text evidence="1">The sequence shown here is derived from an EMBL/GenBank/DDBJ whole genome shotgun (WGS) entry which is preliminary data.</text>
</comment>
<sequence>MAIYVKKKTFISSKIAKNSELTINGLQAIEIEEPTSRFGLLSLLLKDHPFTKEIHPNFCDPIGIRLEETYHKK</sequence>
<feature type="non-terminal residue" evidence="1">
    <location>
        <position position="73"/>
    </location>
</feature>
<evidence type="ECO:0000313" key="2">
    <source>
        <dbReference type="Proteomes" id="UP001077788"/>
    </source>
</evidence>
<gene>
    <name evidence="1" type="ORF">OYG11_12750</name>
</gene>
<reference evidence="1" key="1">
    <citation type="journal article" date="2021" name="Vet Sci">
        <title>O-Serogroups and Pathovirotypes of Escherichia coli Isolated from Post-Weaning Piglets Showing Diarrhoea and/or Oedema in South Korea.</title>
        <authorList>
            <person name="Byun J.W."/>
            <person name="Moon B.Y."/>
            <person name="Do K.H."/>
            <person name="Lee K."/>
            <person name="Lee H.Y."/>
            <person name="Kim W.I."/>
            <person name="So B."/>
            <person name="Lee W.K."/>
        </authorList>
    </citation>
    <scope>NUCLEOTIDE SEQUENCE</scope>
    <source>
        <strain evidence="1">84/14</strain>
    </source>
</reference>
<accession>A0A9Q4HBE6</accession>
<dbReference type="RefSeq" id="WP_267992412.1">
    <property type="nucleotide sequence ID" value="NZ_JAPQFC010001246.1"/>
</dbReference>